<dbReference type="InterPro" id="IPR001810">
    <property type="entry name" value="F-box_dom"/>
</dbReference>
<dbReference type="Proteomes" id="UP001295684">
    <property type="component" value="Unassembled WGS sequence"/>
</dbReference>
<dbReference type="AlphaFoldDB" id="A0AAD1Y436"/>
<dbReference type="EMBL" id="CAMPGE010026751">
    <property type="protein sequence ID" value="CAI2384420.1"/>
    <property type="molecule type" value="Genomic_DNA"/>
</dbReference>
<evidence type="ECO:0000313" key="2">
    <source>
        <dbReference type="EMBL" id="CAI2384420.1"/>
    </source>
</evidence>
<feature type="domain" description="F-box" evidence="1">
    <location>
        <begin position="1"/>
        <end position="46"/>
    </location>
</feature>
<evidence type="ECO:0000313" key="3">
    <source>
        <dbReference type="Proteomes" id="UP001295684"/>
    </source>
</evidence>
<comment type="caution">
    <text evidence="2">The sequence shown here is derived from an EMBL/GenBank/DDBJ whole genome shotgun (WGS) entry which is preliminary data.</text>
</comment>
<proteinExistence type="predicted"/>
<gene>
    <name evidence="2" type="ORF">ECRASSUSDP1_LOCUS25946</name>
</gene>
<protein>
    <recommendedName>
        <fullName evidence="1">F-box domain-containing protein</fullName>
    </recommendedName>
</protein>
<dbReference type="PROSITE" id="PS50181">
    <property type="entry name" value="FBOX"/>
    <property type="match status" value="1"/>
</dbReference>
<organism evidence="2 3">
    <name type="scientific">Euplotes crassus</name>
    <dbReference type="NCBI Taxonomy" id="5936"/>
    <lineage>
        <taxon>Eukaryota</taxon>
        <taxon>Sar</taxon>
        <taxon>Alveolata</taxon>
        <taxon>Ciliophora</taxon>
        <taxon>Intramacronucleata</taxon>
        <taxon>Spirotrichea</taxon>
        <taxon>Hypotrichia</taxon>
        <taxon>Euplotida</taxon>
        <taxon>Euplotidae</taxon>
        <taxon>Moneuplotes</taxon>
    </lineage>
</organism>
<sequence length="502" mass="58466">MKLLNVIIREILIYLEFEDIQKSKLHLVNKQFYHNIIEDNELLRRMLLQKIGLVMDYDKEEQYHREIILNNKNEQAEEPIIEELTAVKFYEDPRTSLIPVLLELQKEQERLLLVFQRTSGGHYKGYDKVENVFLDNEGMENQYYSAPQVFFPNGLCCVTGAVYGTESKELEYWLDAMNIIDSNIDVKLTNFVDATLLKNDTSSEINGLDIKASTTIIIKNAFENYLNKQNIYNKGSYIPHNKADESANDVAKSFSENQIYQYDTSCYDELIIKHLFLIEEITCMKAVMCLSPIKAFALFVHDTPMNPEDHPLTLLIKKVYDLSEWTTNAPMMKQDQTIEEYEEEKKQNKEPKQASVFQDFFNLFQNLTDAGLIPKIIDSESRWMEFDQKFYSSKFDAKQNNEEEKLEFSEASLSEEETNKIEEMYQELDEMDYYRLRLVAIGYDLHTRESAYTYALKQLISGRFITVLALDVAADRPSTPHVDIGGILFKGKMVPSILKFLA</sequence>
<evidence type="ECO:0000259" key="1">
    <source>
        <dbReference type="PROSITE" id="PS50181"/>
    </source>
</evidence>
<name>A0AAD1Y436_EUPCR</name>
<reference evidence="2" key="1">
    <citation type="submission" date="2023-07" db="EMBL/GenBank/DDBJ databases">
        <authorList>
            <consortium name="AG Swart"/>
            <person name="Singh M."/>
            <person name="Singh A."/>
            <person name="Seah K."/>
            <person name="Emmerich C."/>
        </authorList>
    </citation>
    <scope>NUCLEOTIDE SEQUENCE</scope>
    <source>
        <strain evidence="2">DP1</strain>
    </source>
</reference>
<accession>A0AAD1Y436</accession>
<keyword evidence="3" id="KW-1185">Reference proteome</keyword>